<sequence>MDYSDALRVIKAGGRVARRSWVEPGKYIFWTPAATVETPDGRCVERVGHALFFRPFKGENGQVEPWLPSFDAQAGEDWYDLGTEG</sequence>
<organism evidence="2 3">
    <name type="scientific">Streptomyces daliensis</name>
    <dbReference type="NCBI Taxonomy" id="299421"/>
    <lineage>
        <taxon>Bacteria</taxon>
        <taxon>Bacillati</taxon>
        <taxon>Actinomycetota</taxon>
        <taxon>Actinomycetes</taxon>
        <taxon>Kitasatosporales</taxon>
        <taxon>Streptomycetaceae</taxon>
        <taxon>Streptomyces</taxon>
    </lineage>
</organism>
<proteinExistence type="predicted"/>
<name>A0A8T4IQM1_9ACTN</name>
<gene>
    <name evidence="2" type="ORF">KDA82_11140</name>
</gene>
<evidence type="ECO:0000259" key="1">
    <source>
        <dbReference type="Pfam" id="PF11195"/>
    </source>
</evidence>
<evidence type="ECO:0000313" key="2">
    <source>
        <dbReference type="EMBL" id="MBR7673562.1"/>
    </source>
</evidence>
<dbReference type="EMBL" id="JAGSMN010000222">
    <property type="protein sequence ID" value="MBR7673562.1"/>
    <property type="molecule type" value="Genomic_DNA"/>
</dbReference>
<accession>A0A8T4IQM1</accession>
<comment type="caution">
    <text evidence="2">The sequence shown here is derived from an EMBL/GenBank/DDBJ whole genome shotgun (WGS) entry which is preliminary data.</text>
</comment>
<keyword evidence="3" id="KW-1185">Reference proteome</keyword>
<dbReference type="AlphaFoldDB" id="A0A8T4IQM1"/>
<dbReference type="Pfam" id="PF11195">
    <property type="entry name" value="Tad2-like"/>
    <property type="match status" value="1"/>
</dbReference>
<evidence type="ECO:0000313" key="3">
    <source>
        <dbReference type="Proteomes" id="UP000675554"/>
    </source>
</evidence>
<reference evidence="2" key="1">
    <citation type="submission" date="2021-04" db="EMBL/GenBank/DDBJ databases">
        <title>Sequencing of actinobacteria type strains.</title>
        <authorList>
            <person name="Nguyen G.-S."/>
            <person name="Wentzel A."/>
        </authorList>
    </citation>
    <scope>NUCLEOTIDE SEQUENCE</scope>
    <source>
        <strain evidence="2">DSM 42095</strain>
    </source>
</reference>
<protein>
    <submittedName>
        <fullName evidence="2">DUF2829 domain-containing protein</fullName>
    </submittedName>
</protein>
<dbReference type="InterPro" id="IPR021361">
    <property type="entry name" value="Tad2-like_dom"/>
</dbReference>
<dbReference type="Proteomes" id="UP000675554">
    <property type="component" value="Unassembled WGS sequence"/>
</dbReference>
<feature type="domain" description="Thoeris anti-defense 2-like" evidence="1">
    <location>
        <begin position="1"/>
        <end position="79"/>
    </location>
</feature>